<feature type="region of interest" description="Disordered" evidence="1">
    <location>
        <begin position="48"/>
        <end position="98"/>
    </location>
</feature>
<evidence type="ECO:0000256" key="1">
    <source>
        <dbReference type="SAM" id="MobiDB-lite"/>
    </source>
</evidence>
<feature type="region of interest" description="Disordered" evidence="1">
    <location>
        <begin position="1"/>
        <end position="35"/>
    </location>
</feature>
<dbReference type="EMBL" id="JADCNM010000008">
    <property type="protein sequence ID" value="KAG0472418.1"/>
    <property type="molecule type" value="Genomic_DNA"/>
</dbReference>
<proteinExistence type="predicted"/>
<dbReference type="AlphaFoldDB" id="A0A835USK5"/>
<name>A0A835USK5_VANPL</name>
<organism evidence="2 3">
    <name type="scientific">Vanilla planifolia</name>
    <name type="common">Vanilla</name>
    <dbReference type="NCBI Taxonomy" id="51239"/>
    <lineage>
        <taxon>Eukaryota</taxon>
        <taxon>Viridiplantae</taxon>
        <taxon>Streptophyta</taxon>
        <taxon>Embryophyta</taxon>
        <taxon>Tracheophyta</taxon>
        <taxon>Spermatophyta</taxon>
        <taxon>Magnoliopsida</taxon>
        <taxon>Liliopsida</taxon>
        <taxon>Asparagales</taxon>
        <taxon>Orchidaceae</taxon>
        <taxon>Vanilloideae</taxon>
        <taxon>Vanilleae</taxon>
        <taxon>Vanilla</taxon>
    </lineage>
</organism>
<comment type="caution">
    <text evidence="2">The sequence shown here is derived from an EMBL/GenBank/DDBJ whole genome shotgun (WGS) entry which is preliminary data.</text>
</comment>
<evidence type="ECO:0000313" key="3">
    <source>
        <dbReference type="Proteomes" id="UP000639772"/>
    </source>
</evidence>
<accession>A0A835USK5</accession>
<gene>
    <name evidence="2" type="ORF">HPP92_016964</name>
</gene>
<evidence type="ECO:0000313" key="2">
    <source>
        <dbReference type="EMBL" id="KAG0472418.1"/>
    </source>
</evidence>
<dbReference type="Proteomes" id="UP000639772">
    <property type="component" value="Unassembled WGS sequence"/>
</dbReference>
<protein>
    <submittedName>
        <fullName evidence="2">Uncharacterized protein</fullName>
    </submittedName>
</protein>
<sequence>MAPKLKGRSGAKTVGHGGDVRAYVSRRRLRRRKGDALPWGEEETMGRYAAEIRDPGKKGGSGLARSTRRRRQPGHTTPPLEIFGDRRRGLTFPTPASAARAAAPVSSFREVQAARAARWSPPAEAAAVLPPLAFPCSFLSRSSPQRQRTAVSVSSSLDRPRPRWCNRLFCLMPS</sequence>
<feature type="compositionally biased region" description="Basic residues" evidence="1">
    <location>
        <begin position="24"/>
        <end position="33"/>
    </location>
</feature>
<reference evidence="2 3" key="1">
    <citation type="journal article" date="2020" name="Nat. Food">
        <title>A phased Vanilla planifolia genome enables genetic improvement of flavour and production.</title>
        <authorList>
            <person name="Hasing T."/>
            <person name="Tang H."/>
            <person name="Brym M."/>
            <person name="Khazi F."/>
            <person name="Huang T."/>
            <person name="Chambers A.H."/>
        </authorList>
    </citation>
    <scope>NUCLEOTIDE SEQUENCE [LARGE SCALE GENOMIC DNA]</scope>
    <source>
        <tissue evidence="2">Leaf</tissue>
    </source>
</reference>